<gene>
    <name evidence="1" type="ORF">J40TS1_22840</name>
</gene>
<dbReference type="RefSeq" id="WP_213515034.1">
    <property type="nucleotide sequence ID" value="NZ_BOSE01000003.1"/>
</dbReference>
<comment type="caution">
    <text evidence="1">The sequence shown here is derived from an EMBL/GenBank/DDBJ whole genome shotgun (WGS) entry which is preliminary data.</text>
</comment>
<reference evidence="1" key="1">
    <citation type="submission" date="2021-03" db="EMBL/GenBank/DDBJ databases">
        <title>Antimicrobial resistance genes in bacteria isolated from Japanese honey, and their potential for conferring macrolide and lincosamide resistance in the American foulbrood pathogen Paenibacillus larvae.</title>
        <authorList>
            <person name="Okamoto M."/>
            <person name="Kumagai M."/>
            <person name="Kanamori H."/>
            <person name="Takamatsu D."/>
        </authorList>
    </citation>
    <scope>NUCLEOTIDE SEQUENCE</scope>
    <source>
        <strain evidence="1">J40TS1</strain>
    </source>
</reference>
<dbReference type="Proteomes" id="UP000683139">
    <property type="component" value="Unassembled WGS sequence"/>
</dbReference>
<accession>A0A920CU54</accession>
<dbReference type="EMBL" id="BOSE01000003">
    <property type="protein sequence ID" value="GIP16642.1"/>
    <property type="molecule type" value="Genomic_DNA"/>
</dbReference>
<protein>
    <submittedName>
        <fullName evidence="1">Uncharacterized protein</fullName>
    </submittedName>
</protein>
<keyword evidence="2" id="KW-1185">Reference proteome</keyword>
<dbReference type="AlphaFoldDB" id="A0A920CU54"/>
<proteinExistence type="predicted"/>
<name>A0A920CU54_9BACL</name>
<sequence length="58" mass="6673">MKYVVRIKVSLFVAVKSFIVKVERNAMPDVEAFKRKIQHMIEEAIIKENVGVAAKTIR</sequence>
<evidence type="ECO:0000313" key="2">
    <source>
        <dbReference type="Proteomes" id="UP000683139"/>
    </source>
</evidence>
<organism evidence="1 2">
    <name type="scientific">Paenibacillus montaniterrae</name>
    <dbReference type="NCBI Taxonomy" id="429341"/>
    <lineage>
        <taxon>Bacteria</taxon>
        <taxon>Bacillati</taxon>
        <taxon>Bacillota</taxon>
        <taxon>Bacilli</taxon>
        <taxon>Bacillales</taxon>
        <taxon>Paenibacillaceae</taxon>
        <taxon>Paenibacillus</taxon>
    </lineage>
</organism>
<evidence type="ECO:0000313" key="1">
    <source>
        <dbReference type="EMBL" id="GIP16642.1"/>
    </source>
</evidence>